<keyword evidence="3" id="KW-0808">Transferase</keyword>
<dbReference type="Pfam" id="PF01965">
    <property type="entry name" value="DJ-1_PfpI"/>
    <property type="match status" value="1"/>
</dbReference>
<evidence type="ECO:0000256" key="1">
    <source>
        <dbReference type="ARBA" id="ARBA00008542"/>
    </source>
</evidence>
<name>A0A5B8SP82_9GAMM</name>
<dbReference type="NCBIfam" id="TIGR01382">
    <property type="entry name" value="PfpI"/>
    <property type="match status" value="1"/>
</dbReference>
<dbReference type="GO" id="GO:0016740">
    <property type="term" value="F:transferase activity"/>
    <property type="evidence" value="ECO:0007669"/>
    <property type="project" value="UniProtKB-KW"/>
</dbReference>
<dbReference type="PROSITE" id="PS51276">
    <property type="entry name" value="PEPTIDASE_C56_PFPI"/>
    <property type="match status" value="1"/>
</dbReference>
<dbReference type="OrthoDB" id="9792284at2"/>
<gene>
    <name evidence="3" type="ORF">FGL86_07310</name>
</gene>
<protein>
    <submittedName>
        <fullName evidence="3">Type 1 glutamine amidotransferase</fullName>
    </submittedName>
</protein>
<dbReference type="PANTHER" id="PTHR42733">
    <property type="entry name" value="DJ-1 PROTEIN"/>
    <property type="match status" value="1"/>
</dbReference>
<dbReference type="InterPro" id="IPR002818">
    <property type="entry name" value="DJ-1/PfpI"/>
</dbReference>
<keyword evidence="4" id="KW-1185">Reference proteome</keyword>
<evidence type="ECO:0000259" key="2">
    <source>
        <dbReference type="Pfam" id="PF01965"/>
    </source>
</evidence>
<dbReference type="InterPro" id="IPR029062">
    <property type="entry name" value="Class_I_gatase-like"/>
</dbReference>
<dbReference type="KEGG" id="paur:FGL86_07310"/>
<dbReference type="RefSeq" id="WP_147183955.1">
    <property type="nucleotide sequence ID" value="NZ_CP042382.1"/>
</dbReference>
<evidence type="ECO:0000313" key="4">
    <source>
        <dbReference type="Proteomes" id="UP000321272"/>
    </source>
</evidence>
<dbReference type="Proteomes" id="UP000321272">
    <property type="component" value="Chromosome"/>
</dbReference>
<organism evidence="3 4">
    <name type="scientific">Pistricoccus aurantiacus</name>
    <dbReference type="NCBI Taxonomy" id="1883414"/>
    <lineage>
        <taxon>Bacteria</taxon>
        <taxon>Pseudomonadati</taxon>
        <taxon>Pseudomonadota</taxon>
        <taxon>Gammaproteobacteria</taxon>
        <taxon>Oceanospirillales</taxon>
        <taxon>Halomonadaceae</taxon>
        <taxon>Pistricoccus</taxon>
    </lineage>
</organism>
<reference evidence="3 4" key="1">
    <citation type="submission" date="2019-06" db="EMBL/GenBank/DDBJ databases">
        <title>Genome analyses of bacteria isolated from kimchi.</title>
        <authorList>
            <person name="Lee S."/>
            <person name="Ahn S."/>
            <person name="Roh S."/>
        </authorList>
    </citation>
    <scope>NUCLEOTIDE SEQUENCE [LARGE SCALE GENOMIC DNA]</scope>
    <source>
        <strain evidence="3 4">CBA4606</strain>
    </source>
</reference>
<keyword evidence="3" id="KW-0315">Glutamine amidotransferase</keyword>
<dbReference type="CDD" id="cd03134">
    <property type="entry name" value="GATase1_PfpI_like"/>
    <property type="match status" value="1"/>
</dbReference>
<dbReference type="SUPFAM" id="SSF52317">
    <property type="entry name" value="Class I glutamine amidotransferase-like"/>
    <property type="match status" value="1"/>
</dbReference>
<sequence>MTQQLNGKRVAILATDGFEESELSVPKAKLESAGATVHVIAPDAKGIRAWASTDWGDTYDVDKALSEANVADYHALMLPGGLFNPDTLRQNDDALRFTRHFFEAGKPVGAICHGPWILINAGVVEGRSMTSYPSISQDLKNAGAHWSDQEVVVDNGLVTSRKPDDLDAFCSKLIEEIGEGRHSDQHA</sequence>
<dbReference type="EMBL" id="CP042382">
    <property type="protein sequence ID" value="QEA38899.1"/>
    <property type="molecule type" value="Genomic_DNA"/>
</dbReference>
<dbReference type="Gene3D" id="3.40.50.880">
    <property type="match status" value="1"/>
</dbReference>
<feature type="domain" description="DJ-1/PfpI" evidence="2">
    <location>
        <begin position="8"/>
        <end position="176"/>
    </location>
</feature>
<proteinExistence type="inferred from homology"/>
<dbReference type="AlphaFoldDB" id="A0A5B8SP82"/>
<accession>A0A5B8SP82</accession>
<dbReference type="PANTHER" id="PTHR42733:SF12">
    <property type="entry name" value="PROTEINASE"/>
    <property type="match status" value="1"/>
</dbReference>
<dbReference type="InterPro" id="IPR006286">
    <property type="entry name" value="C56_PfpI-like"/>
</dbReference>
<evidence type="ECO:0000313" key="3">
    <source>
        <dbReference type="EMBL" id="QEA38899.1"/>
    </source>
</evidence>
<comment type="similarity">
    <text evidence="1">Belongs to the peptidase C56 family.</text>
</comment>